<evidence type="ECO:0000313" key="1">
    <source>
        <dbReference type="EMBL" id="EME72020.1"/>
    </source>
</evidence>
<accession>M2ZC59</accession>
<protein>
    <submittedName>
        <fullName evidence="1">Uncharacterized protein</fullName>
    </submittedName>
</protein>
<dbReference type="AlphaFoldDB" id="M2ZC59"/>
<dbReference type="PATRIC" id="fig|1244869.3.peg.103"/>
<dbReference type="InterPro" id="IPR029063">
    <property type="entry name" value="SAM-dependent_MTases_sf"/>
</dbReference>
<dbReference type="Gene3D" id="3.40.50.150">
    <property type="entry name" value="Vaccinia Virus protein VP39"/>
    <property type="match status" value="1"/>
</dbReference>
<dbReference type="GO" id="GO:0032259">
    <property type="term" value="P:methylation"/>
    <property type="evidence" value="ECO:0007669"/>
    <property type="project" value="UniProtKB-KW"/>
</dbReference>
<dbReference type="SUPFAM" id="SSF53335">
    <property type="entry name" value="S-adenosyl-L-methionine-dependent methyltransferases"/>
    <property type="match status" value="1"/>
</dbReference>
<dbReference type="GO" id="GO:0009007">
    <property type="term" value="F:site-specific DNA-methyltransferase (adenine-specific) activity"/>
    <property type="evidence" value="ECO:0007669"/>
    <property type="project" value="UniProtKB-EC"/>
</dbReference>
<keyword evidence="2" id="KW-1185">Reference proteome</keyword>
<dbReference type="GO" id="GO:0009307">
    <property type="term" value="P:DNA restriction-modification system"/>
    <property type="evidence" value="ECO:0007669"/>
    <property type="project" value="InterPro"/>
</dbReference>
<dbReference type="Proteomes" id="UP000011744">
    <property type="component" value="Unassembled WGS sequence"/>
</dbReference>
<organism evidence="1 2">
    <name type="scientific">Paramagnetospirillum caucaseum</name>
    <dbReference type="NCBI Taxonomy" id="1244869"/>
    <lineage>
        <taxon>Bacteria</taxon>
        <taxon>Pseudomonadati</taxon>
        <taxon>Pseudomonadota</taxon>
        <taxon>Alphaproteobacteria</taxon>
        <taxon>Rhodospirillales</taxon>
        <taxon>Magnetospirillaceae</taxon>
        <taxon>Paramagnetospirillum</taxon>
    </lineage>
</organism>
<gene>
    <name evidence="1" type="ORF">H261_00535</name>
</gene>
<reference evidence="1 2" key="1">
    <citation type="journal article" date="2014" name="Genome Announc.">
        <title>Draft Genome Sequence of Magnetospirillum sp. Strain SO-1, a Freshwater Magnetotactic Bacterium Isolated from the Ol'khovka River, Russia.</title>
        <authorList>
            <person name="Grouzdev D.S."/>
            <person name="Dziuba M.V."/>
            <person name="Sukhacheva M.S."/>
            <person name="Mardanov A.V."/>
            <person name="Beletskiy A.V."/>
            <person name="Kuznetsov B.B."/>
            <person name="Skryabin K.G."/>
        </authorList>
    </citation>
    <scope>NUCLEOTIDE SEQUENCE [LARGE SCALE GENOMIC DNA]</scope>
    <source>
        <strain evidence="1 2">SO-1</strain>
    </source>
</reference>
<proteinExistence type="predicted"/>
<dbReference type="EMBL" id="AONQ01000001">
    <property type="protein sequence ID" value="EME72020.1"/>
    <property type="molecule type" value="Genomic_DNA"/>
</dbReference>
<evidence type="ECO:0000313" key="2">
    <source>
        <dbReference type="Proteomes" id="UP000011744"/>
    </source>
</evidence>
<name>M2ZC59_9PROT</name>
<sequence length="147" mass="16219">MTIGRLHTWSEMIAGWDFKQQDFRKTMEEAISLGDGGFAFIDPPYEGGGAGDTPDVLYSSVFGKAAHDLLANKVTEATNAGVKTLITINYSTANLDRYAAFKRITRTQTYASGNLGTELVIQTYESPFFDVMIKNTGWEVFEDKIAA</sequence>
<comment type="caution">
    <text evidence="1">The sequence shown here is derived from an EMBL/GenBank/DDBJ whole genome shotgun (WGS) entry which is preliminary data.</text>
</comment>
<dbReference type="STRING" id="1244869.H261_00535"/>